<evidence type="ECO:0000313" key="3">
    <source>
        <dbReference type="Proteomes" id="UP001597187"/>
    </source>
</evidence>
<comment type="caution">
    <text evidence="2">The sequence shown here is derived from an EMBL/GenBank/DDBJ whole genome shotgun (WGS) entry which is preliminary data.</text>
</comment>
<evidence type="ECO:0008006" key="4">
    <source>
        <dbReference type="Google" id="ProtNLM"/>
    </source>
</evidence>
<dbReference type="RefSeq" id="WP_250875123.1">
    <property type="nucleotide sequence ID" value="NZ_JALXFV010000008.1"/>
</dbReference>
<dbReference type="AlphaFoldDB" id="A0ABD6B082"/>
<dbReference type="Proteomes" id="UP001597187">
    <property type="component" value="Unassembled WGS sequence"/>
</dbReference>
<dbReference type="EMBL" id="JBHUDC010000008">
    <property type="protein sequence ID" value="MFD1515199.1"/>
    <property type="molecule type" value="Genomic_DNA"/>
</dbReference>
<reference evidence="2 3" key="1">
    <citation type="journal article" date="2019" name="Int. J. Syst. Evol. Microbiol.">
        <title>The Global Catalogue of Microorganisms (GCM) 10K type strain sequencing project: providing services to taxonomists for standard genome sequencing and annotation.</title>
        <authorList>
            <consortium name="The Broad Institute Genomics Platform"/>
            <consortium name="The Broad Institute Genome Sequencing Center for Infectious Disease"/>
            <person name="Wu L."/>
            <person name="Ma J."/>
        </authorList>
    </citation>
    <scope>NUCLEOTIDE SEQUENCE [LARGE SCALE GENOMIC DNA]</scope>
    <source>
        <strain evidence="2 3">CGMCC 1.12563</strain>
    </source>
</reference>
<keyword evidence="3" id="KW-1185">Reference proteome</keyword>
<feature type="compositionally biased region" description="Low complexity" evidence="1">
    <location>
        <begin position="21"/>
        <end position="74"/>
    </location>
</feature>
<accession>A0ABD6B082</accession>
<evidence type="ECO:0000313" key="2">
    <source>
        <dbReference type="EMBL" id="MFD1515199.1"/>
    </source>
</evidence>
<evidence type="ECO:0000256" key="1">
    <source>
        <dbReference type="SAM" id="MobiDB-lite"/>
    </source>
</evidence>
<name>A0ABD6B082_9EURY</name>
<protein>
    <recommendedName>
        <fullName evidence="4">Lipoprotein</fullName>
    </recommendedName>
</protein>
<proteinExistence type="predicted"/>
<sequence>MTTTRRRLLAGLGGAATFLAGCAESPGGPETTDGADTTDGTATTDGTDTTDGTATTDGTDTTDGTTPTTGAEGTLRATSDPVDGPTVTAESSGTTAGNGTTGSSTTAASGDLDLREANVTAVAVEPADGGSYEFSVTLYHDDDGEDGYANWWQVETLDGEQLGRRELLHAHGTQEFTRSATVEVPAGGCVVVRGHDQTHGYGGQAMVVTVETGATRAVRQGPERQSLRGDPCP</sequence>
<gene>
    <name evidence="2" type="ORF">ACFSBT_18115</name>
</gene>
<dbReference type="PROSITE" id="PS51257">
    <property type="entry name" value="PROKAR_LIPOPROTEIN"/>
    <property type="match status" value="1"/>
</dbReference>
<organism evidence="2 3">
    <name type="scientific">Halomarina rubra</name>
    <dbReference type="NCBI Taxonomy" id="2071873"/>
    <lineage>
        <taxon>Archaea</taxon>
        <taxon>Methanobacteriati</taxon>
        <taxon>Methanobacteriota</taxon>
        <taxon>Stenosarchaea group</taxon>
        <taxon>Halobacteria</taxon>
        <taxon>Halobacteriales</taxon>
        <taxon>Natronomonadaceae</taxon>
        <taxon>Halomarina</taxon>
    </lineage>
</organism>
<feature type="region of interest" description="Disordered" evidence="1">
    <location>
        <begin position="21"/>
        <end position="111"/>
    </location>
</feature>
<feature type="compositionally biased region" description="Low complexity" evidence="1">
    <location>
        <begin position="88"/>
        <end position="110"/>
    </location>
</feature>